<feature type="domain" description="RING-type" evidence="16">
    <location>
        <begin position="297"/>
        <end position="334"/>
    </location>
</feature>
<dbReference type="PROSITE" id="PS50089">
    <property type="entry name" value="ZF_RING_2"/>
    <property type="match status" value="1"/>
</dbReference>
<dbReference type="OMA" id="FWWKVLA"/>
<keyword evidence="6" id="KW-0479">Metal-binding</keyword>
<evidence type="ECO:0000313" key="18">
    <source>
        <dbReference type="Proteomes" id="UP000264800"/>
    </source>
</evidence>
<name>A0A3Q3EY10_KRYMA</name>
<keyword evidence="10" id="KW-0862">Zinc</keyword>
<feature type="transmembrane region" description="Helical" evidence="15">
    <location>
        <begin position="235"/>
        <end position="257"/>
    </location>
</feature>
<evidence type="ECO:0000256" key="9">
    <source>
        <dbReference type="ARBA" id="ARBA00022787"/>
    </source>
</evidence>
<organism evidence="17 18">
    <name type="scientific">Kryptolebias marmoratus</name>
    <name type="common">Mangrove killifish</name>
    <name type="synonym">Rivulus marmoratus</name>
    <dbReference type="NCBI Taxonomy" id="37003"/>
    <lineage>
        <taxon>Eukaryota</taxon>
        <taxon>Metazoa</taxon>
        <taxon>Chordata</taxon>
        <taxon>Craniata</taxon>
        <taxon>Vertebrata</taxon>
        <taxon>Euteleostomi</taxon>
        <taxon>Actinopterygii</taxon>
        <taxon>Neopterygii</taxon>
        <taxon>Teleostei</taxon>
        <taxon>Neoteleostei</taxon>
        <taxon>Acanthomorphata</taxon>
        <taxon>Ovalentaria</taxon>
        <taxon>Atherinomorphae</taxon>
        <taxon>Cyprinodontiformes</taxon>
        <taxon>Rivulidae</taxon>
        <taxon>Kryptolebias</taxon>
    </lineage>
</organism>
<keyword evidence="11 15" id="KW-1133">Transmembrane helix</keyword>
<keyword evidence="18" id="KW-1185">Reference proteome</keyword>
<dbReference type="OrthoDB" id="1711136at2759"/>
<keyword evidence="9" id="KW-1000">Mitochondrion outer membrane</keyword>
<dbReference type="Pfam" id="PF13920">
    <property type="entry name" value="zf-C3HC4_3"/>
    <property type="match status" value="1"/>
</dbReference>
<dbReference type="GeneTree" id="ENSGT00390000012141"/>
<dbReference type="Proteomes" id="UP000264800">
    <property type="component" value="Unplaced"/>
</dbReference>
<dbReference type="PANTHER" id="PTHR12183:SF6">
    <property type="entry name" value="RING-TYPE E3 UBIQUITIN TRANSFERASE"/>
    <property type="match status" value="1"/>
</dbReference>
<evidence type="ECO:0000256" key="3">
    <source>
        <dbReference type="ARBA" id="ARBA00012483"/>
    </source>
</evidence>
<dbReference type="EC" id="2.3.2.27" evidence="3"/>
<evidence type="ECO:0000256" key="2">
    <source>
        <dbReference type="ARBA" id="ARBA00004374"/>
    </source>
</evidence>
<dbReference type="CTD" id="553180"/>
<dbReference type="InterPro" id="IPR051652">
    <property type="entry name" value="MDM2_MDM4_MUL1"/>
</dbReference>
<keyword evidence="8" id="KW-0833">Ubl conjugation pathway</keyword>
<keyword evidence="5 15" id="KW-0812">Transmembrane</keyword>
<dbReference type="InterPro" id="IPR022170">
    <property type="entry name" value="MUL1-like"/>
</dbReference>
<evidence type="ECO:0000256" key="8">
    <source>
        <dbReference type="ARBA" id="ARBA00022786"/>
    </source>
</evidence>
<keyword evidence="12" id="KW-0496">Mitochondrion</keyword>
<reference evidence="17" key="1">
    <citation type="submission" date="2025-08" db="UniProtKB">
        <authorList>
            <consortium name="Ensembl"/>
        </authorList>
    </citation>
    <scope>IDENTIFICATION</scope>
</reference>
<dbReference type="STRING" id="37003.ENSKMAP00000006487"/>
<comment type="subcellular location">
    <subcellularLocation>
        <location evidence="2">Mitochondrion outer membrane</location>
        <topology evidence="2">Multi-pass membrane protein</topology>
    </subcellularLocation>
</comment>
<dbReference type="AlphaFoldDB" id="A0A3Q3EY10"/>
<evidence type="ECO:0000256" key="13">
    <source>
        <dbReference type="ARBA" id="ARBA00023136"/>
    </source>
</evidence>
<reference evidence="17" key="2">
    <citation type="submission" date="2025-09" db="UniProtKB">
        <authorList>
            <consortium name="Ensembl"/>
        </authorList>
    </citation>
    <scope>IDENTIFICATION</scope>
</reference>
<dbReference type="RefSeq" id="XP_017277633.1">
    <property type="nucleotide sequence ID" value="XM_017422144.3"/>
</dbReference>
<dbReference type="GO" id="GO:0061630">
    <property type="term" value="F:ubiquitin protein ligase activity"/>
    <property type="evidence" value="ECO:0007669"/>
    <property type="project" value="UniProtKB-EC"/>
</dbReference>
<evidence type="ECO:0000259" key="16">
    <source>
        <dbReference type="PROSITE" id="PS50089"/>
    </source>
</evidence>
<dbReference type="Pfam" id="PF12483">
    <property type="entry name" value="GIDE"/>
    <property type="match status" value="1"/>
</dbReference>
<evidence type="ECO:0000256" key="1">
    <source>
        <dbReference type="ARBA" id="ARBA00000900"/>
    </source>
</evidence>
<dbReference type="PANTHER" id="PTHR12183">
    <property type="entry name" value="MITOCHONDRIAL UBIQUITIN LIGASE ACTIVATOR OF NFKB 1"/>
    <property type="match status" value="1"/>
</dbReference>
<comment type="catalytic activity">
    <reaction evidence="1">
        <text>S-ubiquitinyl-[E2 ubiquitin-conjugating enzyme]-L-cysteine + [acceptor protein]-L-lysine = [E2 ubiquitin-conjugating enzyme]-L-cysteine + N(6)-ubiquitinyl-[acceptor protein]-L-lysine.</text>
        <dbReference type="EC" id="2.3.2.27"/>
    </reaction>
</comment>
<dbReference type="GO" id="GO:0005741">
    <property type="term" value="C:mitochondrial outer membrane"/>
    <property type="evidence" value="ECO:0007669"/>
    <property type="project" value="UniProtKB-SubCell"/>
</dbReference>
<keyword evidence="7 14" id="KW-0863">Zinc-finger</keyword>
<dbReference type="GO" id="GO:0016567">
    <property type="term" value="P:protein ubiquitination"/>
    <property type="evidence" value="ECO:0007669"/>
    <property type="project" value="InterPro"/>
</dbReference>
<dbReference type="KEGG" id="kmr:108239440"/>
<evidence type="ECO:0000256" key="14">
    <source>
        <dbReference type="PROSITE-ProRule" id="PRU00175"/>
    </source>
</evidence>
<dbReference type="GeneID" id="108239440"/>
<evidence type="ECO:0000256" key="12">
    <source>
        <dbReference type="ARBA" id="ARBA00023128"/>
    </source>
</evidence>
<evidence type="ECO:0000256" key="5">
    <source>
        <dbReference type="ARBA" id="ARBA00022692"/>
    </source>
</evidence>
<dbReference type="Ensembl" id="ENSKMAT00000006595.1">
    <property type="protein sequence ID" value="ENSKMAP00000006487.1"/>
    <property type="gene ID" value="ENSKMAG00000004925.1"/>
</dbReference>
<dbReference type="InterPro" id="IPR013083">
    <property type="entry name" value="Znf_RING/FYVE/PHD"/>
</dbReference>
<evidence type="ECO:0000256" key="10">
    <source>
        <dbReference type="ARBA" id="ARBA00022833"/>
    </source>
</evidence>
<dbReference type="InterPro" id="IPR001841">
    <property type="entry name" value="Znf_RING"/>
</dbReference>
<evidence type="ECO:0000256" key="7">
    <source>
        <dbReference type="ARBA" id="ARBA00022771"/>
    </source>
</evidence>
<keyword evidence="13 15" id="KW-0472">Membrane</keyword>
<dbReference type="GO" id="GO:0008270">
    <property type="term" value="F:zinc ion binding"/>
    <property type="evidence" value="ECO:0007669"/>
    <property type="project" value="UniProtKB-KW"/>
</dbReference>
<evidence type="ECO:0000313" key="17">
    <source>
        <dbReference type="Ensembl" id="ENSKMAP00000006487.1"/>
    </source>
</evidence>
<evidence type="ECO:0000256" key="11">
    <source>
        <dbReference type="ARBA" id="ARBA00022989"/>
    </source>
</evidence>
<keyword evidence="4" id="KW-0808">Transferase</keyword>
<dbReference type="Gene3D" id="3.30.40.10">
    <property type="entry name" value="Zinc/RING finger domain, C3HC4 (zinc finger)"/>
    <property type="match status" value="1"/>
</dbReference>
<dbReference type="RefSeq" id="XP_017277634.1">
    <property type="nucleotide sequence ID" value="XM_017422145.3"/>
</dbReference>
<proteinExistence type="predicted"/>
<evidence type="ECO:0000256" key="4">
    <source>
        <dbReference type="ARBA" id="ARBA00022679"/>
    </source>
</evidence>
<accession>A0A3Q3EY10</accession>
<evidence type="ECO:0000256" key="15">
    <source>
        <dbReference type="SAM" id="Phobius"/>
    </source>
</evidence>
<protein>
    <recommendedName>
        <fullName evidence="3">RING-type E3 ubiquitin transferase</fullName>
        <ecNumber evidence="3">2.3.2.27</ecNumber>
    </recommendedName>
</protein>
<sequence>MDGFPVTLTEAVCLGASFAFSGLFYCLYKKSQSAVNKLENAPRFTVDEKLKELLKVTQGACLQYAVIEGTVKSEEKPLTSQFQKEIFGVFQKFTLKEHKLMWNGILRTWIDTEHILHQRVNMVPFLLVGLDKTSVKVLHPLKAAGTYTEITYEKFIQASYGFGNLIEQYVSGVKPKGQLEIEEMLKVGTTLIGVGEVRLDADDTLCLLPPSDGSQYFLSTADFQTLLSSNYSTTLWWKALAVASSLAGAAVLLWVGLRYYRHLKFRWEQEQERRMFAEQRAEAARQPANEARPENVCVICLHHPRDCILLNCGHVCCCYVCYQALPQRKCPICRQRIDRVLPVFQP</sequence>
<dbReference type="SUPFAM" id="SSF57850">
    <property type="entry name" value="RING/U-box"/>
    <property type="match status" value="1"/>
</dbReference>
<evidence type="ECO:0000256" key="6">
    <source>
        <dbReference type="ARBA" id="ARBA00022723"/>
    </source>
</evidence>